<dbReference type="HOGENOM" id="CLU_053998_0_0_9"/>
<keyword evidence="1" id="KW-0472">Membrane</keyword>
<dbReference type="EMBL" id="CP002400">
    <property type="protein sequence ID" value="ADU25782.1"/>
    <property type="molecule type" value="Genomic_DNA"/>
</dbReference>
<evidence type="ECO:0000313" key="3">
    <source>
        <dbReference type="EMBL" id="ADU25782.1"/>
    </source>
</evidence>
<keyword evidence="1" id="KW-1133">Transmembrane helix</keyword>
<dbReference type="KEGG" id="eha:Ethha_0195"/>
<dbReference type="PANTHER" id="PTHR43446:SF1">
    <property type="entry name" value="BAND 7 DOMAIN-CONTAINING PROTEIN"/>
    <property type="match status" value="1"/>
</dbReference>
<accession>E6U6P9</accession>
<feature type="transmembrane region" description="Helical" evidence="1">
    <location>
        <begin position="20"/>
        <end position="40"/>
    </location>
</feature>
<organism evidence="3 4">
    <name type="scientific">Ethanoligenens harbinense (strain DSM 18485 / JCM 12961 / CGMCC 1.5033 / YUAN-3)</name>
    <dbReference type="NCBI Taxonomy" id="663278"/>
    <lineage>
        <taxon>Bacteria</taxon>
        <taxon>Bacillati</taxon>
        <taxon>Bacillota</taxon>
        <taxon>Clostridia</taxon>
        <taxon>Eubacteriales</taxon>
        <taxon>Oscillospiraceae</taxon>
        <taxon>Ethanoligenens</taxon>
    </lineage>
</organism>
<sequence length="297" mass="31858">MSEKPVQEKEFTAAPGFAMLLLAIVSIVAAVLLFGLAAAANSGASPLFVLAGILLIVAFIIISAGFFNLAPNQAAVLSLFGDYKGTSHQKGLLWTNPFYSKKKLSLRARSLNGENLKVNDAAGNPIEIAAVVVWHIGDSFRASYDVENYESFVKVQSESAVRHLANLYPYDTSGEEGAKTLRGNTEEVAQALRQELQERTEKAGIIIEEARISHLAYAPEIAAVMLQRQQASAVIAARQMIVEGAVGMVQMAIDRLGEKGVIELDEERKAAMVSNLLVVLCAEKAAAPIVNTGTMGR</sequence>
<dbReference type="Proteomes" id="UP000001551">
    <property type="component" value="Chromosome"/>
</dbReference>
<keyword evidence="4" id="KW-1185">Reference proteome</keyword>
<keyword evidence="1" id="KW-0812">Transmembrane</keyword>
<dbReference type="PANTHER" id="PTHR43446">
    <property type="entry name" value="MEMBRANE PROTEIN-RELATED"/>
    <property type="match status" value="1"/>
</dbReference>
<dbReference type="SUPFAM" id="SSF117892">
    <property type="entry name" value="Band 7/SPFH domain"/>
    <property type="match status" value="1"/>
</dbReference>
<dbReference type="RefSeq" id="WP_013484163.1">
    <property type="nucleotide sequence ID" value="NC_014828.1"/>
</dbReference>
<dbReference type="Gene3D" id="3.30.479.30">
    <property type="entry name" value="Band 7 domain"/>
    <property type="match status" value="1"/>
</dbReference>
<evidence type="ECO:0000256" key="1">
    <source>
        <dbReference type="SAM" id="Phobius"/>
    </source>
</evidence>
<dbReference type="InterPro" id="IPR036013">
    <property type="entry name" value="Band_7/SPFH_dom_sf"/>
</dbReference>
<dbReference type="eggNOG" id="COG0330">
    <property type="taxonomic scope" value="Bacteria"/>
</dbReference>
<dbReference type="InterPro" id="IPR001107">
    <property type="entry name" value="Band_7"/>
</dbReference>
<name>E6U6P9_ETHHY</name>
<dbReference type="SMART" id="SM00244">
    <property type="entry name" value="PHB"/>
    <property type="match status" value="1"/>
</dbReference>
<proteinExistence type="predicted"/>
<protein>
    <submittedName>
        <fullName evidence="3">Band 7 protein</fullName>
    </submittedName>
</protein>
<gene>
    <name evidence="3" type="ordered locus">Ethha_0195</name>
</gene>
<dbReference type="CDD" id="cd03402">
    <property type="entry name" value="SPFH_like_u2"/>
    <property type="match status" value="1"/>
</dbReference>
<feature type="domain" description="Band 7" evidence="2">
    <location>
        <begin position="64"/>
        <end position="229"/>
    </location>
</feature>
<feature type="transmembrane region" description="Helical" evidence="1">
    <location>
        <begin position="47"/>
        <end position="70"/>
    </location>
</feature>
<reference evidence="3 4" key="1">
    <citation type="submission" date="2010-12" db="EMBL/GenBank/DDBJ databases">
        <title>Complete sequence of Ethanoligenens harbinense YUAN-3.</title>
        <authorList>
            <person name="Lucas S."/>
            <person name="Copeland A."/>
            <person name="Lapidus A."/>
            <person name="Cheng J.-F."/>
            <person name="Bruce D."/>
            <person name="Goodwin L."/>
            <person name="Pitluck S."/>
            <person name="Chertkov O."/>
            <person name="Misra M."/>
            <person name="Detter J.C."/>
            <person name="Han C."/>
            <person name="Tapia R."/>
            <person name="Land M."/>
            <person name="Hauser L."/>
            <person name="Jeffries C."/>
            <person name="Kyrpides N."/>
            <person name="Ivanova N."/>
            <person name="Mikhailova N."/>
            <person name="Wang A."/>
            <person name="Mouttaki H."/>
            <person name="He Z."/>
            <person name="Zhou J."/>
            <person name="Hemme C.L."/>
            <person name="Woyke T."/>
        </authorList>
    </citation>
    <scope>NUCLEOTIDE SEQUENCE [LARGE SCALE GENOMIC DNA]</scope>
    <source>
        <strain evidence="4">DSM 18485 / JCM 12961 / CGMCC 1.5033 / YUAN-3</strain>
    </source>
</reference>
<evidence type="ECO:0000259" key="2">
    <source>
        <dbReference type="SMART" id="SM00244"/>
    </source>
</evidence>
<dbReference type="STRING" id="663278.Ethha_0195"/>
<dbReference type="Pfam" id="PF01145">
    <property type="entry name" value="Band_7"/>
    <property type="match status" value="1"/>
</dbReference>
<evidence type="ECO:0000313" key="4">
    <source>
        <dbReference type="Proteomes" id="UP000001551"/>
    </source>
</evidence>
<dbReference type="AlphaFoldDB" id="E6U6P9"/>